<evidence type="ECO:0000256" key="5">
    <source>
        <dbReference type="ARBA" id="ARBA00023002"/>
    </source>
</evidence>
<proteinExistence type="inferred from homology"/>
<evidence type="ECO:0000256" key="8">
    <source>
        <dbReference type="ARBA" id="ARBA00049547"/>
    </source>
</evidence>
<dbReference type="SUPFAM" id="SSF54373">
    <property type="entry name" value="FAD-linked reductases, C-terminal domain"/>
    <property type="match status" value="1"/>
</dbReference>
<evidence type="ECO:0000256" key="6">
    <source>
        <dbReference type="ARBA" id="ARBA00039101"/>
    </source>
</evidence>
<accession>A0A5D0U9N3</accession>
<dbReference type="AlphaFoldDB" id="A0A5D0U9N3"/>
<dbReference type="RefSeq" id="WP_148350742.1">
    <property type="nucleotide sequence ID" value="NZ_JBHSBF010000036.1"/>
</dbReference>
<comment type="catalytic activity">
    <reaction evidence="8">
        <text>a D-alpha-amino acid + O2 + H2O = a 2-oxocarboxylate + H2O2 + NH4(+)</text>
        <dbReference type="Rhea" id="RHEA:21816"/>
        <dbReference type="ChEBI" id="CHEBI:15377"/>
        <dbReference type="ChEBI" id="CHEBI:15379"/>
        <dbReference type="ChEBI" id="CHEBI:16240"/>
        <dbReference type="ChEBI" id="CHEBI:28938"/>
        <dbReference type="ChEBI" id="CHEBI:35179"/>
        <dbReference type="ChEBI" id="CHEBI:59871"/>
        <dbReference type="EC" id="1.4.3.3"/>
    </reaction>
    <physiologicalReaction direction="left-to-right" evidence="8">
        <dbReference type="Rhea" id="RHEA:21817"/>
    </physiologicalReaction>
</comment>
<dbReference type="PANTHER" id="PTHR11530:SF11">
    <property type="entry name" value="D-ASPARTATE OXIDASE"/>
    <property type="match status" value="1"/>
</dbReference>
<keyword evidence="5" id="KW-0560">Oxidoreductase</keyword>
<evidence type="ECO:0000256" key="1">
    <source>
        <dbReference type="ARBA" id="ARBA00001974"/>
    </source>
</evidence>
<comment type="similarity">
    <text evidence="2">Belongs to the DAMOX/DASOX family.</text>
</comment>
<evidence type="ECO:0000259" key="9">
    <source>
        <dbReference type="Pfam" id="PF01266"/>
    </source>
</evidence>
<reference evidence="10 11" key="1">
    <citation type="submission" date="2019-08" db="EMBL/GenBank/DDBJ databases">
        <title>Actinomadura sp. nov. CYP1-5 isolated from mountain soil.</title>
        <authorList>
            <person name="Songsumanus A."/>
            <person name="Kuncharoen N."/>
            <person name="Kudo T."/>
            <person name="Yuki M."/>
            <person name="Igarashi Y."/>
            <person name="Tanasupawat S."/>
        </authorList>
    </citation>
    <scope>NUCLEOTIDE SEQUENCE [LARGE SCALE GENOMIC DNA]</scope>
    <source>
        <strain evidence="10 11">GKU157</strain>
    </source>
</reference>
<feature type="domain" description="FAD dependent oxidoreductase" evidence="9">
    <location>
        <begin position="88"/>
        <end position="340"/>
    </location>
</feature>
<evidence type="ECO:0000256" key="4">
    <source>
        <dbReference type="ARBA" id="ARBA00022827"/>
    </source>
</evidence>
<dbReference type="GO" id="GO:0005737">
    <property type="term" value="C:cytoplasm"/>
    <property type="evidence" value="ECO:0007669"/>
    <property type="project" value="TreeGrafter"/>
</dbReference>
<dbReference type="Pfam" id="PF01266">
    <property type="entry name" value="DAO"/>
    <property type="match status" value="1"/>
</dbReference>
<evidence type="ECO:0000256" key="7">
    <source>
        <dbReference type="ARBA" id="ARBA00039751"/>
    </source>
</evidence>
<comment type="cofactor">
    <cofactor evidence="1">
        <name>FAD</name>
        <dbReference type="ChEBI" id="CHEBI:57692"/>
    </cofactor>
</comment>
<keyword evidence="11" id="KW-1185">Reference proteome</keyword>
<dbReference type="Gene3D" id="3.40.50.720">
    <property type="entry name" value="NAD(P)-binding Rossmann-like Domain"/>
    <property type="match status" value="2"/>
</dbReference>
<dbReference type="InterPro" id="IPR023209">
    <property type="entry name" value="DAO"/>
</dbReference>
<sequence length="368" mass="40160">MSPDCVPVDSNLPTPNFTFNPDAPGACIAGVRPYRIGSYRLEAEQESGKFIVHNYGHGGAGITLSWGCANRVKEIVQSHIGASHGAEVAVLGAGVMGLTAATLLLDLGLRVKIYSDRAVKETTSYKAGGQWAVSVVAFAGKENELKDILKNSYRTFTSEIGMGFGVVERPNYTSSLSENLEAVMTLVPNLLPDRVRLCRLPFEGHTQPGYLYQTLLVEPPAFLSKLEKDLNNRGVTVTHREFTSSSQILTTLTQKIIINCTGFGSRKLWNDAKLVPIKGQLAMLPPQPQLKYLYGQNGYMFPRSDHVVIGGTFESCVNNETPDKAKVKSLVTHIASLFGHAPLRPKPDFHIHHPGNMPMVDPEISSNT</sequence>
<keyword evidence="3" id="KW-0285">Flavoprotein</keyword>
<evidence type="ECO:0000313" key="11">
    <source>
        <dbReference type="Proteomes" id="UP000322634"/>
    </source>
</evidence>
<dbReference type="SUPFAM" id="SSF51971">
    <property type="entry name" value="Nucleotide-binding domain"/>
    <property type="match status" value="1"/>
</dbReference>
<dbReference type="Gene3D" id="3.30.9.10">
    <property type="entry name" value="D-Amino Acid Oxidase, subunit A, domain 2"/>
    <property type="match status" value="1"/>
</dbReference>
<evidence type="ECO:0000313" key="10">
    <source>
        <dbReference type="EMBL" id="TYC14352.1"/>
    </source>
</evidence>
<dbReference type="PANTHER" id="PTHR11530">
    <property type="entry name" value="D-AMINO ACID OXIDASE"/>
    <property type="match status" value="1"/>
</dbReference>
<comment type="caution">
    <text evidence="10">The sequence shown here is derived from an EMBL/GenBank/DDBJ whole genome shotgun (WGS) entry which is preliminary data.</text>
</comment>
<dbReference type="PROSITE" id="PS00677">
    <property type="entry name" value="DAO"/>
    <property type="match status" value="1"/>
</dbReference>
<protein>
    <recommendedName>
        <fullName evidence="7">D-amino-acid oxidase</fullName>
        <ecNumber evidence="6">1.4.3.3</ecNumber>
    </recommendedName>
</protein>
<dbReference type="InterPro" id="IPR006181">
    <property type="entry name" value="D-amino_acid_oxidase_CS"/>
</dbReference>
<dbReference type="EMBL" id="VSFF01000006">
    <property type="protein sequence ID" value="TYC14352.1"/>
    <property type="molecule type" value="Genomic_DNA"/>
</dbReference>
<dbReference type="InterPro" id="IPR006076">
    <property type="entry name" value="FAD-dep_OxRdtase"/>
</dbReference>
<organism evidence="10 11">
    <name type="scientific">Actinomadura syzygii</name>
    <dbReference type="NCBI Taxonomy" id="1427538"/>
    <lineage>
        <taxon>Bacteria</taxon>
        <taxon>Bacillati</taxon>
        <taxon>Actinomycetota</taxon>
        <taxon>Actinomycetes</taxon>
        <taxon>Streptosporangiales</taxon>
        <taxon>Thermomonosporaceae</taxon>
        <taxon>Actinomadura</taxon>
    </lineage>
</organism>
<dbReference type="GO" id="GO:0019478">
    <property type="term" value="P:D-amino acid catabolic process"/>
    <property type="evidence" value="ECO:0007669"/>
    <property type="project" value="TreeGrafter"/>
</dbReference>
<evidence type="ECO:0000256" key="2">
    <source>
        <dbReference type="ARBA" id="ARBA00006730"/>
    </source>
</evidence>
<dbReference type="GO" id="GO:0003884">
    <property type="term" value="F:D-amino-acid oxidase activity"/>
    <property type="evidence" value="ECO:0007669"/>
    <property type="project" value="UniProtKB-EC"/>
</dbReference>
<gene>
    <name evidence="10" type="ORF">FXF65_15935</name>
</gene>
<evidence type="ECO:0000256" key="3">
    <source>
        <dbReference type="ARBA" id="ARBA00022630"/>
    </source>
</evidence>
<dbReference type="OrthoDB" id="246701at2"/>
<dbReference type="EC" id="1.4.3.3" evidence="6"/>
<name>A0A5D0U9N3_9ACTN</name>
<dbReference type="GO" id="GO:0071949">
    <property type="term" value="F:FAD binding"/>
    <property type="evidence" value="ECO:0007669"/>
    <property type="project" value="InterPro"/>
</dbReference>
<dbReference type="Proteomes" id="UP000322634">
    <property type="component" value="Unassembled WGS sequence"/>
</dbReference>
<keyword evidence="4" id="KW-0274">FAD</keyword>